<protein>
    <submittedName>
        <fullName evidence="3">Trehalose utilization</fullName>
    </submittedName>
</protein>
<evidence type="ECO:0000259" key="2">
    <source>
        <dbReference type="PROSITE" id="PS01159"/>
    </source>
</evidence>
<dbReference type="PANTHER" id="PTHR40469">
    <property type="entry name" value="SECRETED GLYCOSYL HYDROLASE"/>
    <property type="match status" value="1"/>
</dbReference>
<evidence type="ECO:0000313" key="4">
    <source>
        <dbReference type="Proteomes" id="UP000318053"/>
    </source>
</evidence>
<evidence type="ECO:0000313" key="3">
    <source>
        <dbReference type="EMBL" id="TWT55227.1"/>
    </source>
</evidence>
<dbReference type="Proteomes" id="UP000318053">
    <property type="component" value="Unassembled WGS sequence"/>
</dbReference>
<sequence precursor="true">MIKLSRVLLASTICLASTLCSLTWGIDPADAQDTVDPWQKKKQEIFKPLSDAAQQTIGRAVPATPTAKPRATRKILVFYRCEGFVHGSIPYANQAIKAMAEKTGAFQADFADTYDVFTNENLANYDLVLLNNTTGMQFQEPSQQNALLDFIADGNGLAGIHAASDNFGDFPRCRALIGGQFSGHPWGAGGTWAFKLDDPEHVLNDAFDGQGFWHSDEIYQYQPESYQGPEVLRLLVSLDMNQEEVSKRIDDGPREVPVSWIRQAGDGRIFYTNFGHRNETFQNPAMLRHMLDGIQYAIGDLDADATPTAKADEIQPALAPAK</sequence>
<feature type="signal peptide" evidence="1">
    <location>
        <begin position="1"/>
        <end position="16"/>
    </location>
</feature>
<dbReference type="InterPro" id="IPR029062">
    <property type="entry name" value="Class_I_gatase-like"/>
</dbReference>
<keyword evidence="1" id="KW-0732">Signal</keyword>
<dbReference type="Gene3D" id="3.40.50.880">
    <property type="match status" value="1"/>
</dbReference>
<dbReference type="InterPro" id="IPR001202">
    <property type="entry name" value="WW_dom"/>
</dbReference>
<dbReference type="AlphaFoldDB" id="A0A5C5WWY9"/>
<dbReference type="Pfam" id="PF06283">
    <property type="entry name" value="ThuA"/>
    <property type="match status" value="1"/>
</dbReference>
<dbReference type="RefSeq" id="WP_146393891.1">
    <property type="nucleotide sequence ID" value="NZ_SJPK01000028.1"/>
</dbReference>
<dbReference type="PANTHER" id="PTHR40469:SF2">
    <property type="entry name" value="GALACTOSE-BINDING DOMAIN-LIKE SUPERFAMILY PROTEIN"/>
    <property type="match status" value="1"/>
</dbReference>
<dbReference type="EMBL" id="SJPK01000028">
    <property type="protein sequence ID" value="TWT55227.1"/>
    <property type="molecule type" value="Genomic_DNA"/>
</dbReference>
<dbReference type="SUPFAM" id="SSF52317">
    <property type="entry name" value="Class I glutamine amidotransferase-like"/>
    <property type="match status" value="1"/>
</dbReference>
<gene>
    <name evidence="3" type="ORF">CA85_49910</name>
</gene>
<name>A0A5C5WWY9_9BACT</name>
<comment type="caution">
    <text evidence="3">The sequence shown here is derived from an EMBL/GenBank/DDBJ whole genome shotgun (WGS) entry which is preliminary data.</text>
</comment>
<accession>A0A5C5WWY9</accession>
<feature type="domain" description="WW" evidence="2">
    <location>
        <begin position="260"/>
        <end position="284"/>
    </location>
</feature>
<dbReference type="InterPro" id="IPR029010">
    <property type="entry name" value="ThuA-like"/>
</dbReference>
<reference evidence="3 4" key="1">
    <citation type="submission" date="2019-02" db="EMBL/GenBank/DDBJ databases">
        <title>Deep-cultivation of Planctomycetes and their phenomic and genomic characterization uncovers novel biology.</title>
        <authorList>
            <person name="Wiegand S."/>
            <person name="Jogler M."/>
            <person name="Boedeker C."/>
            <person name="Pinto D."/>
            <person name="Vollmers J."/>
            <person name="Rivas-Marin E."/>
            <person name="Kohn T."/>
            <person name="Peeters S.H."/>
            <person name="Heuer A."/>
            <person name="Rast P."/>
            <person name="Oberbeckmann S."/>
            <person name="Bunk B."/>
            <person name="Jeske O."/>
            <person name="Meyerdierks A."/>
            <person name="Storesund J.E."/>
            <person name="Kallscheuer N."/>
            <person name="Luecker S."/>
            <person name="Lage O.M."/>
            <person name="Pohl T."/>
            <person name="Merkel B.J."/>
            <person name="Hornburger P."/>
            <person name="Mueller R.-W."/>
            <person name="Bruemmer F."/>
            <person name="Labrenz M."/>
            <person name="Spormann A.M."/>
            <person name="Op Den Camp H."/>
            <person name="Overmann J."/>
            <person name="Amann R."/>
            <person name="Jetten M.S.M."/>
            <person name="Mascher T."/>
            <person name="Medema M.H."/>
            <person name="Devos D.P."/>
            <person name="Kaster A.-K."/>
            <person name="Ovreas L."/>
            <person name="Rohde M."/>
            <person name="Galperin M.Y."/>
            <person name="Jogler C."/>
        </authorList>
    </citation>
    <scope>NUCLEOTIDE SEQUENCE [LARGE SCALE GENOMIC DNA]</scope>
    <source>
        <strain evidence="3 4">CA85</strain>
    </source>
</reference>
<evidence type="ECO:0000256" key="1">
    <source>
        <dbReference type="SAM" id="SignalP"/>
    </source>
</evidence>
<proteinExistence type="predicted"/>
<organism evidence="3 4">
    <name type="scientific">Allorhodopirellula solitaria</name>
    <dbReference type="NCBI Taxonomy" id="2527987"/>
    <lineage>
        <taxon>Bacteria</taxon>
        <taxon>Pseudomonadati</taxon>
        <taxon>Planctomycetota</taxon>
        <taxon>Planctomycetia</taxon>
        <taxon>Pirellulales</taxon>
        <taxon>Pirellulaceae</taxon>
        <taxon>Allorhodopirellula</taxon>
    </lineage>
</organism>
<keyword evidence="4" id="KW-1185">Reference proteome</keyword>
<dbReference type="OrthoDB" id="9785923at2"/>
<dbReference type="PROSITE" id="PS01159">
    <property type="entry name" value="WW_DOMAIN_1"/>
    <property type="match status" value="1"/>
</dbReference>
<feature type="chain" id="PRO_5022932492" evidence="1">
    <location>
        <begin position="17"/>
        <end position="322"/>
    </location>
</feature>